<keyword evidence="4" id="KW-1185">Reference proteome</keyword>
<reference evidence="3 4" key="1">
    <citation type="submission" date="2018-06" db="EMBL/GenBank/DDBJ databases">
        <title>Comparative genomics reveals the genomic features of Rhizophagus irregularis, R. cerebriforme, R. diaphanum and Gigaspora rosea, and their symbiotic lifestyle signature.</title>
        <authorList>
            <person name="Morin E."/>
            <person name="San Clemente H."/>
            <person name="Chen E.C.H."/>
            <person name="De La Providencia I."/>
            <person name="Hainaut M."/>
            <person name="Kuo A."/>
            <person name="Kohler A."/>
            <person name="Murat C."/>
            <person name="Tang N."/>
            <person name="Roy S."/>
            <person name="Loubradou J."/>
            <person name="Henrissat B."/>
            <person name="Grigoriev I.V."/>
            <person name="Corradi N."/>
            <person name="Roux C."/>
            <person name="Martin F.M."/>
        </authorList>
    </citation>
    <scope>NUCLEOTIDE SEQUENCE [LARGE SCALE GENOMIC DNA]</scope>
    <source>
        <strain evidence="3 4">DAOM 227022</strain>
    </source>
</reference>
<feature type="region of interest" description="Disordered" evidence="1">
    <location>
        <begin position="346"/>
        <end position="365"/>
    </location>
</feature>
<evidence type="ECO:0000313" key="3">
    <source>
        <dbReference type="EMBL" id="RIA93739.1"/>
    </source>
</evidence>
<keyword evidence="2" id="KW-1133">Transmembrane helix</keyword>
<dbReference type="OrthoDB" id="2438462at2759"/>
<keyword evidence="2" id="KW-0472">Membrane</keyword>
<accession>A0A397T8T4</accession>
<feature type="compositionally biased region" description="Acidic residues" evidence="1">
    <location>
        <begin position="438"/>
        <end position="459"/>
    </location>
</feature>
<evidence type="ECO:0000256" key="1">
    <source>
        <dbReference type="SAM" id="MobiDB-lite"/>
    </source>
</evidence>
<feature type="region of interest" description="Disordered" evidence="1">
    <location>
        <begin position="380"/>
        <end position="509"/>
    </location>
</feature>
<dbReference type="Proteomes" id="UP000265703">
    <property type="component" value="Unassembled WGS sequence"/>
</dbReference>
<evidence type="ECO:0000256" key="2">
    <source>
        <dbReference type="SAM" id="Phobius"/>
    </source>
</evidence>
<comment type="caution">
    <text evidence="3">The sequence shown here is derived from an EMBL/GenBank/DDBJ whole genome shotgun (WGS) entry which is preliminary data.</text>
</comment>
<organism evidence="3 4">
    <name type="scientific">Glomus cerebriforme</name>
    <dbReference type="NCBI Taxonomy" id="658196"/>
    <lineage>
        <taxon>Eukaryota</taxon>
        <taxon>Fungi</taxon>
        <taxon>Fungi incertae sedis</taxon>
        <taxon>Mucoromycota</taxon>
        <taxon>Glomeromycotina</taxon>
        <taxon>Glomeromycetes</taxon>
        <taxon>Glomerales</taxon>
        <taxon>Glomeraceae</taxon>
        <taxon>Glomus</taxon>
    </lineage>
</organism>
<dbReference type="AlphaFoldDB" id="A0A397T8T4"/>
<feature type="transmembrane region" description="Helical" evidence="2">
    <location>
        <begin position="237"/>
        <end position="257"/>
    </location>
</feature>
<name>A0A397T8T4_9GLOM</name>
<feature type="compositionally biased region" description="Basic and acidic residues" evidence="1">
    <location>
        <begin position="406"/>
        <end position="420"/>
    </location>
</feature>
<feature type="compositionally biased region" description="Basic and acidic residues" evidence="1">
    <location>
        <begin position="460"/>
        <end position="482"/>
    </location>
</feature>
<keyword evidence="2" id="KW-0812">Transmembrane</keyword>
<sequence length="509" mass="57478">MSNNSTLNLQPTNCGVRNNCDSSQVCFAASEGPICDNINSNNTTYKWRLNFTVFPPLEYIGNIVGRKQKDQCEMFIDNSWSEENKNWLLSFFYQYWNSNSTISLPLGSFVRPLDYIGSCSNIIETPEGIPLQQLYCDYDNKCKKKIKTLTKSCYSSNQCLSQLCGYMDARLPIDGNNQTIGTCVSDGFVAYGLLKGNRAFNVNPVDNFSDNNNNNNNNNNSNSTDGNNDSNNKNSGMAVIIIILVVLFSSMAIYAYARRIFKKRDNNDDDTRYLRREIDPVTGEIITINTLSGRVRRGASILLNRGNLNRSDSIRTLPPYTVMEEDHPNPTSNGNGIVNSITQFFFPPGELPPPYEENENNNSNNTIHDVTLEEVREGVTIEGSDDNSTPPSRRSSLRSTISRRGSRGDDNENSPPRESDIIPEVIVDNSEVDKVEEEKVEEEEKVIEEEKVEEEEEIKEEEKEGEREEEIKVEIEMEKEGETEKEETETEKEKEGEGTVITVLSDNPP</sequence>
<feature type="compositionally biased region" description="Low complexity" evidence="1">
    <location>
        <begin position="388"/>
        <end position="403"/>
    </location>
</feature>
<proteinExistence type="predicted"/>
<protein>
    <submittedName>
        <fullName evidence="3">Uncharacterized protein</fullName>
    </submittedName>
</protein>
<dbReference type="EMBL" id="QKYT01000098">
    <property type="protein sequence ID" value="RIA93739.1"/>
    <property type="molecule type" value="Genomic_DNA"/>
</dbReference>
<feature type="region of interest" description="Disordered" evidence="1">
    <location>
        <begin position="205"/>
        <end position="230"/>
    </location>
</feature>
<dbReference type="PANTHER" id="PTHR42264">
    <property type="entry name" value="EPHRIN_REC_LIKE DOMAIN-CONTAINING PROTEIN"/>
    <property type="match status" value="1"/>
</dbReference>
<evidence type="ECO:0000313" key="4">
    <source>
        <dbReference type="Proteomes" id="UP000265703"/>
    </source>
</evidence>
<gene>
    <name evidence="3" type="ORF">C1645_819036</name>
</gene>